<dbReference type="GO" id="GO:0004252">
    <property type="term" value="F:serine-type endopeptidase activity"/>
    <property type="evidence" value="ECO:0007669"/>
    <property type="project" value="UniProtKB-UniRule"/>
</dbReference>
<sequence>MATPAILTRKITTFFTKLPYSPFSSHLLPHIPFSSLCKRTPLSLSSSPPIPKRVPCTLSAHGTTWQDPYHWMSNTNDPDLTNYLNHENLYTQGFMDDTGELQRELLLEIKSRMPISVSTPPELWGPWLYYHYIPEGKEYPVLCRKFDTLKSGWMKKLVDYAGGGCKRQEVLLDGNEIAEKFGYVHVGTSRVSPDHNFIAYTLDSTGGEQFILQIKDLRSGCIIPKLNVNGVVSLAWAKDSQTLFYTTSDETQRPYRQSLSLSHTHTSTWSRLYLINLMFDRVLYLRVGSDTTEGVPIFTESDSAFCVDISSTKDGKFITGFLTIYMSFYKQPVRGNFISHMVIFTIVLFQVYVLKTDYPQDQLQRVRKRVCGTQYFLEHHHDFFYILTNAPMKVDIDLIDGGYYLARCRSENIQSGNWQSIILPGQDESFHDMDIFEGHLVLFLNRKGSSTICSVNMPIDENYKHPMKVDDLNPWFFPMPSSLCGIVPGTNRDFMTSVYRAVLSSPVMPDVIVDYNMTERNFTILHQEDVPGITDNTGSSSLSFDSLRNIEKVQSWKDLAETFSYERREVTSHDGVQVPLTILYSREAYRKGESPGILLGYGAYGEVLDERWCAHRLSLLDRGWLVAFADVRGGGGANSSWHKSGAGSHKLNSIHDFVACGNYLVNDGYVPKDQLCSMAFSAGGLLVGAAMNMYPDLFRTAILKVPFLDVCNTLLDSSLPLTLLDHQEFGDPRVQTQFELIHSYSPYDNIPLEVCHPSMLVTASFQDSRQVEILKVGVWEAAKWVAKVRENMCSSCSRSVILKTNMSGGHFGEGGRYSQCEESAFEYAFLIKATGLLETNNQTRSL</sequence>
<keyword evidence="2 6" id="KW-0645">Protease</keyword>
<dbReference type="PRINTS" id="PR00862">
    <property type="entry name" value="PROLIGOPTASE"/>
</dbReference>
<dbReference type="Gene3D" id="3.40.50.1820">
    <property type="entry name" value="alpha/beta hydrolase"/>
    <property type="match status" value="1"/>
</dbReference>
<dbReference type="Gene3D" id="2.130.10.120">
    <property type="entry name" value="Prolyl oligopeptidase, N-terminal domain"/>
    <property type="match status" value="1"/>
</dbReference>
<evidence type="ECO:0000259" key="7">
    <source>
        <dbReference type="Pfam" id="PF00326"/>
    </source>
</evidence>
<dbReference type="InterPro" id="IPR001375">
    <property type="entry name" value="Peptidase_S9_cat"/>
</dbReference>
<evidence type="ECO:0000313" key="10">
    <source>
        <dbReference type="Proteomes" id="UP000541444"/>
    </source>
</evidence>
<keyword evidence="3 6" id="KW-0378">Hydrolase</keyword>
<dbReference type="AlphaFoldDB" id="A0A7J7MUX3"/>
<keyword evidence="4 6" id="KW-0720">Serine protease</keyword>
<evidence type="ECO:0000256" key="2">
    <source>
        <dbReference type="ARBA" id="ARBA00022670"/>
    </source>
</evidence>
<comment type="caution">
    <text evidence="9">The sequence shown here is derived from an EMBL/GenBank/DDBJ whole genome shotgun (WGS) entry which is preliminary data.</text>
</comment>
<dbReference type="Pfam" id="PF02897">
    <property type="entry name" value="Peptidase_S9_N"/>
    <property type="match status" value="1"/>
</dbReference>
<dbReference type="Proteomes" id="UP000541444">
    <property type="component" value="Unassembled WGS sequence"/>
</dbReference>
<name>A0A7J7MUX3_9MAGN</name>
<dbReference type="GO" id="GO:0006508">
    <property type="term" value="P:proteolysis"/>
    <property type="evidence" value="ECO:0007669"/>
    <property type="project" value="UniProtKB-KW"/>
</dbReference>
<evidence type="ECO:0000256" key="3">
    <source>
        <dbReference type="ARBA" id="ARBA00022801"/>
    </source>
</evidence>
<dbReference type="Pfam" id="PF00326">
    <property type="entry name" value="Peptidase_S9"/>
    <property type="match status" value="1"/>
</dbReference>
<evidence type="ECO:0000256" key="4">
    <source>
        <dbReference type="ARBA" id="ARBA00022825"/>
    </source>
</evidence>
<feature type="domain" description="Peptidase S9 prolyl oligopeptidase catalytic" evidence="7">
    <location>
        <begin position="615"/>
        <end position="834"/>
    </location>
</feature>
<dbReference type="OrthoDB" id="248387at2759"/>
<accession>A0A7J7MUX3</accession>
<dbReference type="InterPro" id="IPR051543">
    <property type="entry name" value="Serine_Peptidase_S9A"/>
</dbReference>
<evidence type="ECO:0000256" key="6">
    <source>
        <dbReference type="RuleBase" id="RU368024"/>
    </source>
</evidence>
<dbReference type="GO" id="GO:0009507">
    <property type="term" value="C:chloroplast"/>
    <property type="evidence" value="ECO:0007669"/>
    <property type="project" value="TreeGrafter"/>
</dbReference>
<protein>
    <recommendedName>
        <fullName evidence="6">Prolyl endopeptidase</fullName>
        <ecNumber evidence="6">3.4.21.-</ecNumber>
    </recommendedName>
</protein>
<dbReference type="EMBL" id="JACGCM010001219">
    <property type="protein sequence ID" value="KAF6158693.1"/>
    <property type="molecule type" value="Genomic_DNA"/>
</dbReference>
<dbReference type="PANTHER" id="PTHR11757">
    <property type="entry name" value="PROTEASE FAMILY S9A OLIGOPEPTIDASE"/>
    <property type="match status" value="1"/>
</dbReference>
<evidence type="ECO:0000313" key="9">
    <source>
        <dbReference type="EMBL" id="KAF6158693.1"/>
    </source>
</evidence>
<dbReference type="InterPro" id="IPR002470">
    <property type="entry name" value="Peptidase_S9A"/>
</dbReference>
<dbReference type="SUPFAM" id="SSF53474">
    <property type="entry name" value="alpha/beta-Hydrolases"/>
    <property type="match status" value="1"/>
</dbReference>
<dbReference type="PANTHER" id="PTHR11757:SF12">
    <property type="entry name" value="PROLYL ENDOPEPTIDASE"/>
    <property type="match status" value="1"/>
</dbReference>
<evidence type="ECO:0000256" key="5">
    <source>
        <dbReference type="ARBA" id="ARBA00045448"/>
    </source>
</evidence>
<proteinExistence type="inferred from homology"/>
<dbReference type="EC" id="3.4.21.-" evidence="6"/>
<evidence type="ECO:0000259" key="8">
    <source>
        <dbReference type="Pfam" id="PF02897"/>
    </source>
</evidence>
<dbReference type="InterPro" id="IPR029058">
    <property type="entry name" value="AB_hydrolase_fold"/>
</dbReference>
<dbReference type="InterPro" id="IPR023302">
    <property type="entry name" value="Pept_S9A_N"/>
</dbReference>
<organism evidence="9 10">
    <name type="scientific">Kingdonia uniflora</name>
    <dbReference type="NCBI Taxonomy" id="39325"/>
    <lineage>
        <taxon>Eukaryota</taxon>
        <taxon>Viridiplantae</taxon>
        <taxon>Streptophyta</taxon>
        <taxon>Embryophyta</taxon>
        <taxon>Tracheophyta</taxon>
        <taxon>Spermatophyta</taxon>
        <taxon>Magnoliopsida</taxon>
        <taxon>Ranunculales</taxon>
        <taxon>Circaeasteraceae</taxon>
        <taxon>Kingdonia</taxon>
    </lineage>
</organism>
<dbReference type="SUPFAM" id="SSF50993">
    <property type="entry name" value="Peptidase/esterase 'gauge' domain"/>
    <property type="match status" value="1"/>
</dbReference>
<evidence type="ECO:0000256" key="1">
    <source>
        <dbReference type="ARBA" id="ARBA00005228"/>
    </source>
</evidence>
<reference evidence="9 10" key="1">
    <citation type="journal article" date="2020" name="IScience">
        <title>Genome Sequencing of the Endangered Kingdonia uniflora (Circaeasteraceae, Ranunculales) Reveals Potential Mechanisms of Evolutionary Specialization.</title>
        <authorList>
            <person name="Sun Y."/>
            <person name="Deng T."/>
            <person name="Zhang A."/>
            <person name="Moore M.J."/>
            <person name="Landis J.B."/>
            <person name="Lin N."/>
            <person name="Zhang H."/>
            <person name="Zhang X."/>
            <person name="Huang J."/>
            <person name="Zhang X."/>
            <person name="Sun H."/>
            <person name="Wang H."/>
        </authorList>
    </citation>
    <scope>NUCLEOTIDE SEQUENCE [LARGE SCALE GENOMIC DNA]</scope>
    <source>
        <strain evidence="9">TB1705</strain>
        <tissue evidence="9">Leaf</tissue>
    </source>
</reference>
<comment type="function">
    <text evidence="5">Serine peptidase whose precise substrate specificity remains unclear. Does not cleave peptides after a arginine or lysine residue. Regulates trans-Golgi network morphology and sorting by regulating the membrane binding of the AP-1 complex. May play a role in the regulation of synaptic vesicle exocytosis.</text>
</comment>
<feature type="domain" description="Peptidase S9A N-terminal" evidence="8">
    <location>
        <begin position="48"/>
        <end position="526"/>
    </location>
</feature>
<keyword evidence="10" id="KW-1185">Reference proteome</keyword>
<comment type="similarity">
    <text evidence="1 6">Belongs to the peptidase S9A family.</text>
</comment>
<gene>
    <name evidence="9" type="ORF">GIB67_040207</name>
</gene>